<evidence type="ECO:0000313" key="2">
    <source>
        <dbReference type="Proteomes" id="UP000694888"/>
    </source>
</evidence>
<evidence type="ECO:0000313" key="3">
    <source>
        <dbReference type="RefSeq" id="XP_035826767.1"/>
    </source>
</evidence>
<dbReference type="SUPFAM" id="SSF56176">
    <property type="entry name" value="FAD-binding/transporter-associated domain-like"/>
    <property type="match status" value="1"/>
</dbReference>
<dbReference type="InterPro" id="IPR016166">
    <property type="entry name" value="FAD-bd_PCMH"/>
</dbReference>
<evidence type="ECO:0000259" key="1">
    <source>
        <dbReference type="PROSITE" id="PS51387"/>
    </source>
</evidence>
<dbReference type="InterPro" id="IPR036683">
    <property type="entry name" value="CO_DH_flav_C_dom_sf"/>
</dbReference>
<gene>
    <name evidence="3" type="primary">LOC118478017</name>
</gene>
<dbReference type="InterPro" id="IPR005107">
    <property type="entry name" value="CO_DH_flav_C"/>
</dbReference>
<sequence>MVEVTEAGLRVGAAASIQGLRPVVRAIIEELPEHKSRGFAALLETMSVFASTQIRNVASIGGNIVTANAVSDINPFLLATGATLQVMDTEGKTRDIAVEEKFFLPNGQTSLSRGDIIVSVLIPYTTEGEFVQVYKQSSRGEVDRAVVNAAMRLVLTSDLQIVSDVSLVFGGMGDRPLLASRTMKALQGRKWDRSLVEFACSADMLPSDLPLAPDSQGGMVAYRRTLTLSIFFRFFLSVSEKLGRIWIEKRPAL</sequence>
<dbReference type="Gene3D" id="3.30.390.50">
    <property type="entry name" value="CO dehydrogenase flavoprotein, C-terminal domain"/>
    <property type="match status" value="1"/>
</dbReference>
<dbReference type="InterPro" id="IPR016208">
    <property type="entry name" value="Ald_Oxase/xanthine_DH-like"/>
</dbReference>
<dbReference type="SMART" id="SM01092">
    <property type="entry name" value="CO_deh_flav_C"/>
    <property type="match status" value="1"/>
</dbReference>
<dbReference type="SUPFAM" id="SSF55447">
    <property type="entry name" value="CO dehydrogenase flavoprotein C-terminal domain-like"/>
    <property type="match status" value="1"/>
</dbReference>
<dbReference type="GeneID" id="118478017"/>
<protein>
    <submittedName>
        <fullName evidence="3">Xanthine dehydrogenase/oxidase-like</fullName>
    </submittedName>
</protein>
<dbReference type="RefSeq" id="XP_035826767.1">
    <property type="nucleotide sequence ID" value="XM_035970874.1"/>
</dbReference>
<accession>A0ABM1VWH5</accession>
<dbReference type="Pfam" id="PF03450">
    <property type="entry name" value="CO_deh_flav_C"/>
    <property type="match status" value="1"/>
</dbReference>
<name>A0ABM1VWH5_APLCA</name>
<dbReference type="Pfam" id="PF00941">
    <property type="entry name" value="FAD_binding_5"/>
    <property type="match status" value="1"/>
</dbReference>
<dbReference type="PANTHER" id="PTHR45444:SF3">
    <property type="entry name" value="XANTHINE DEHYDROGENASE"/>
    <property type="match status" value="1"/>
</dbReference>
<dbReference type="InterPro" id="IPR016169">
    <property type="entry name" value="FAD-bd_PCMH_sub2"/>
</dbReference>
<dbReference type="PROSITE" id="PS51387">
    <property type="entry name" value="FAD_PCMH"/>
    <property type="match status" value="1"/>
</dbReference>
<organism evidence="2 3">
    <name type="scientific">Aplysia californica</name>
    <name type="common">California sea hare</name>
    <dbReference type="NCBI Taxonomy" id="6500"/>
    <lineage>
        <taxon>Eukaryota</taxon>
        <taxon>Metazoa</taxon>
        <taxon>Spiralia</taxon>
        <taxon>Lophotrochozoa</taxon>
        <taxon>Mollusca</taxon>
        <taxon>Gastropoda</taxon>
        <taxon>Heterobranchia</taxon>
        <taxon>Euthyneura</taxon>
        <taxon>Tectipleura</taxon>
        <taxon>Aplysiida</taxon>
        <taxon>Aplysioidea</taxon>
        <taxon>Aplysiidae</taxon>
        <taxon>Aplysia</taxon>
    </lineage>
</organism>
<dbReference type="PANTHER" id="PTHR45444">
    <property type="entry name" value="XANTHINE DEHYDROGENASE"/>
    <property type="match status" value="1"/>
</dbReference>
<dbReference type="Gene3D" id="3.30.465.10">
    <property type="match status" value="1"/>
</dbReference>
<dbReference type="InterPro" id="IPR036318">
    <property type="entry name" value="FAD-bd_PCMH-like_sf"/>
</dbReference>
<feature type="domain" description="FAD-binding PCMH-type" evidence="1">
    <location>
        <begin position="1"/>
        <end position="127"/>
    </location>
</feature>
<reference evidence="3" key="1">
    <citation type="submission" date="2025-08" db="UniProtKB">
        <authorList>
            <consortium name="RefSeq"/>
        </authorList>
    </citation>
    <scope>IDENTIFICATION</scope>
</reference>
<dbReference type="Proteomes" id="UP000694888">
    <property type="component" value="Unplaced"/>
</dbReference>
<dbReference type="InterPro" id="IPR002346">
    <property type="entry name" value="Mopterin_DH_FAD-bd"/>
</dbReference>
<keyword evidence="2" id="KW-1185">Reference proteome</keyword>
<proteinExistence type="predicted"/>